<dbReference type="Pfam" id="PF20142">
    <property type="entry name" value="Scaffold"/>
    <property type="match status" value="1"/>
</dbReference>
<evidence type="ECO:0000256" key="4">
    <source>
        <dbReference type="ARBA" id="ARBA00022960"/>
    </source>
</evidence>
<feature type="signal peptide" evidence="9">
    <location>
        <begin position="1"/>
        <end position="25"/>
    </location>
</feature>
<dbReference type="AlphaFoldDB" id="A0A368UWV8"/>
<dbReference type="GO" id="GO:0016740">
    <property type="term" value="F:transferase activity"/>
    <property type="evidence" value="ECO:0007669"/>
    <property type="project" value="UniProtKB-KW"/>
</dbReference>
<keyword evidence="4 7" id="KW-0133">Cell shape</keyword>
<comment type="caution">
    <text evidence="12">The sequence shown here is derived from an EMBL/GenBank/DDBJ whole genome shotgun (WGS) entry which is preliminary data.</text>
</comment>
<keyword evidence="14" id="KW-1185">Reference proteome</keyword>
<dbReference type="EMBL" id="QNSA01000007">
    <property type="protein sequence ID" value="RBP72460.1"/>
    <property type="molecule type" value="Genomic_DNA"/>
</dbReference>
<evidence type="ECO:0000313" key="13">
    <source>
        <dbReference type="Proteomes" id="UP000252795"/>
    </source>
</evidence>
<evidence type="ECO:0000256" key="1">
    <source>
        <dbReference type="ARBA" id="ARBA00004752"/>
    </source>
</evidence>
<feature type="active site" description="Nucleophile" evidence="7">
    <location>
        <position position="460"/>
    </location>
</feature>
<feature type="active site" description="Proton donor/acceptor" evidence="7">
    <location>
        <position position="441"/>
    </location>
</feature>
<dbReference type="RefSeq" id="WP_113879953.1">
    <property type="nucleotide sequence ID" value="NZ_QNSA01000007.1"/>
</dbReference>
<keyword evidence="9" id="KW-0732">Signal</keyword>
<reference evidence="12 13" key="1">
    <citation type="submission" date="2018-07" db="EMBL/GenBank/DDBJ databases">
        <title>Freshwater and sediment microbial communities from various areas in North America, analyzing microbe dynamics in response to fracking.</title>
        <authorList>
            <person name="Lamendella R."/>
        </authorList>
    </citation>
    <scope>NUCLEOTIDE SEQUENCE [LARGE SCALE GENOMIC DNA]</scope>
    <source>
        <strain evidence="12 13">114E</strain>
        <strain evidence="11 14">114E_o</strain>
    </source>
</reference>
<dbReference type="GO" id="GO:0009252">
    <property type="term" value="P:peptidoglycan biosynthetic process"/>
    <property type="evidence" value="ECO:0007669"/>
    <property type="project" value="UniProtKB-UniPathway"/>
</dbReference>
<dbReference type="InterPro" id="IPR036366">
    <property type="entry name" value="PGBDSf"/>
</dbReference>
<dbReference type="PANTHER" id="PTHR41533">
    <property type="entry name" value="L,D-TRANSPEPTIDASE HI_1667-RELATED"/>
    <property type="match status" value="1"/>
</dbReference>
<dbReference type="Proteomes" id="UP000253065">
    <property type="component" value="Unassembled WGS sequence"/>
</dbReference>
<dbReference type="Proteomes" id="UP000252795">
    <property type="component" value="Unassembled WGS sequence"/>
</dbReference>
<feature type="domain" description="L,D-TPase catalytic" evidence="10">
    <location>
        <begin position="306"/>
        <end position="488"/>
    </location>
</feature>
<evidence type="ECO:0000313" key="12">
    <source>
        <dbReference type="EMBL" id="RCW33387.1"/>
    </source>
</evidence>
<dbReference type="InterPro" id="IPR038063">
    <property type="entry name" value="Transpep_catalytic_dom"/>
</dbReference>
<name>A0A368UWV8_MARNT</name>
<accession>A0A368UWV8</accession>
<dbReference type="PANTHER" id="PTHR41533:SF2">
    <property type="entry name" value="BLR7131 PROTEIN"/>
    <property type="match status" value="1"/>
</dbReference>
<dbReference type="Pfam" id="PF03734">
    <property type="entry name" value="YkuD"/>
    <property type="match status" value="1"/>
</dbReference>
<dbReference type="SUPFAM" id="SSF141523">
    <property type="entry name" value="L,D-transpeptidase catalytic domain-like"/>
    <property type="match status" value="1"/>
</dbReference>
<dbReference type="PROSITE" id="PS52029">
    <property type="entry name" value="LD_TPASE"/>
    <property type="match status" value="1"/>
</dbReference>
<dbReference type="InterPro" id="IPR002477">
    <property type="entry name" value="Peptidoglycan-bd-like"/>
</dbReference>
<dbReference type="InterPro" id="IPR036365">
    <property type="entry name" value="PGBD-like_sf"/>
</dbReference>
<feature type="chain" id="PRO_5016877563" evidence="9">
    <location>
        <begin position="26"/>
        <end position="560"/>
    </location>
</feature>
<evidence type="ECO:0000256" key="6">
    <source>
        <dbReference type="ARBA" id="ARBA00023316"/>
    </source>
</evidence>
<feature type="region of interest" description="Disordered" evidence="8">
    <location>
        <begin position="541"/>
        <end position="560"/>
    </location>
</feature>
<protein>
    <submittedName>
        <fullName evidence="12">Murein L,D-transpeptidase YcbB/YkuD</fullName>
    </submittedName>
</protein>
<evidence type="ECO:0000256" key="5">
    <source>
        <dbReference type="ARBA" id="ARBA00022984"/>
    </source>
</evidence>
<keyword evidence="6 7" id="KW-0961">Cell wall biogenesis/degradation</keyword>
<dbReference type="GO" id="GO:0008360">
    <property type="term" value="P:regulation of cell shape"/>
    <property type="evidence" value="ECO:0007669"/>
    <property type="project" value="UniProtKB-UniRule"/>
</dbReference>
<dbReference type="SUPFAM" id="SSF47090">
    <property type="entry name" value="PGBD-like"/>
    <property type="match status" value="1"/>
</dbReference>
<dbReference type="Gene3D" id="1.10.101.10">
    <property type="entry name" value="PGBD-like superfamily/PGBD"/>
    <property type="match status" value="1"/>
</dbReference>
<evidence type="ECO:0000256" key="3">
    <source>
        <dbReference type="ARBA" id="ARBA00022679"/>
    </source>
</evidence>
<comment type="pathway">
    <text evidence="1 7">Cell wall biogenesis; peptidoglycan biosynthesis.</text>
</comment>
<dbReference type="CDD" id="cd16913">
    <property type="entry name" value="YkuD_like"/>
    <property type="match status" value="1"/>
</dbReference>
<dbReference type="InterPro" id="IPR045380">
    <property type="entry name" value="LD_TPept_scaffold_dom"/>
</dbReference>
<keyword evidence="3" id="KW-0808">Transferase</keyword>
<evidence type="ECO:0000256" key="2">
    <source>
        <dbReference type="ARBA" id="ARBA00005992"/>
    </source>
</evidence>
<evidence type="ECO:0000313" key="11">
    <source>
        <dbReference type="EMBL" id="RBP72460.1"/>
    </source>
</evidence>
<proteinExistence type="inferred from homology"/>
<dbReference type="GO" id="GO:0071555">
    <property type="term" value="P:cell wall organization"/>
    <property type="evidence" value="ECO:0007669"/>
    <property type="project" value="UniProtKB-UniRule"/>
</dbReference>
<dbReference type="InterPro" id="IPR005490">
    <property type="entry name" value="LD_TPept_cat_dom"/>
</dbReference>
<dbReference type="Gene3D" id="2.40.440.10">
    <property type="entry name" value="L,D-transpeptidase catalytic domain-like"/>
    <property type="match status" value="1"/>
</dbReference>
<comment type="similarity">
    <text evidence="2">Belongs to the YkuD family.</text>
</comment>
<organism evidence="12 13">
    <name type="scientific">Marinobacter nauticus</name>
    <name type="common">Marinobacter hydrocarbonoclasticus</name>
    <name type="synonym">Marinobacter aquaeolei</name>
    <dbReference type="NCBI Taxonomy" id="2743"/>
    <lineage>
        <taxon>Bacteria</taxon>
        <taxon>Pseudomonadati</taxon>
        <taxon>Pseudomonadota</taxon>
        <taxon>Gammaproteobacteria</taxon>
        <taxon>Pseudomonadales</taxon>
        <taxon>Marinobacteraceae</taxon>
        <taxon>Marinobacter</taxon>
    </lineage>
</organism>
<evidence type="ECO:0000256" key="7">
    <source>
        <dbReference type="PROSITE-ProRule" id="PRU01373"/>
    </source>
</evidence>
<keyword evidence="5 7" id="KW-0573">Peptidoglycan synthesis</keyword>
<dbReference type="Pfam" id="PF01471">
    <property type="entry name" value="PG_binding_1"/>
    <property type="match status" value="1"/>
</dbReference>
<gene>
    <name evidence="12" type="ORF">DET51_10758</name>
    <name evidence="11" type="ORF">DET64_10758</name>
</gene>
<evidence type="ECO:0000313" key="14">
    <source>
        <dbReference type="Proteomes" id="UP000253065"/>
    </source>
</evidence>
<dbReference type="GO" id="GO:0004180">
    <property type="term" value="F:carboxypeptidase activity"/>
    <property type="evidence" value="ECO:0007669"/>
    <property type="project" value="UniProtKB-ARBA"/>
</dbReference>
<dbReference type="EMBL" id="QPJB01000007">
    <property type="protein sequence ID" value="RCW33387.1"/>
    <property type="molecule type" value="Genomic_DNA"/>
</dbReference>
<dbReference type="InterPro" id="IPR052905">
    <property type="entry name" value="LD-transpeptidase_YkuD-like"/>
</dbReference>
<evidence type="ECO:0000256" key="9">
    <source>
        <dbReference type="SAM" id="SignalP"/>
    </source>
</evidence>
<evidence type="ECO:0000259" key="10">
    <source>
        <dbReference type="PROSITE" id="PS52029"/>
    </source>
</evidence>
<feature type="compositionally biased region" description="Basic and acidic residues" evidence="8">
    <location>
        <begin position="551"/>
        <end position="560"/>
    </location>
</feature>
<evidence type="ECO:0000256" key="8">
    <source>
        <dbReference type="SAM" id="MobiDB-lite"/>
    </source>
</evidence>
<dbReference type="UniPathway" id="UPA00219"/>
<sequence>MQEARYPLTLYCLLLALVFAVPARAQGNDGLINRIEALQAGYPVSVLESRLYAKEALTRFYEARGYTLAWEDPSNRRELLEAIRAVAGDGLNPRDYHYDTLAALALKDLNDSAEELQTDLDLVLSDAFLLLASHLHHGKVNPTTIHAEWTANRQQREMQSVLSEALASGTVYTTLQDLKPRSAAYHQLVQRRKALGELIGADWPAIVSGPSIRPGDTDNRIPDIRRRLALLGDLSGDSPEASNHQHYDDALATAIPLFQARHGLEPDGIVGRDTLTALNLLPLERIYRLDANLERWRWLPESLGETYVVVNIAGFELVLVESGEQVHRQRVIVGRPYRQTPVFSDRIRYLVFNPTWTVPRKLMIEDQLPIIRSDPEYLERLGFKVFRGWGANQSEVDPAEIDWTELSKNNFPYQLIQQPGPQNALGQVKFMFPNQYDIYLHDTPAQSLFSRLERTLSSGCIRLERPFELAERLLANTNGWNKKRIEQTLATAEPATVVLSEPVPVYLQYWTTWIDPAGVLQFRNDVYDRDRRLLQALRADSEGGQSLTPRADNRPTARTD</sequence>